<comment type="caution">
    <text evidence="1">The sequence shown here is derived from an EMBL/GenBank/DDBJ whole genome shotgun (WGS) entry which is preliminary data.</text>
</comment>
<accession>A0A8J3CPN6</accession>
<organism evidence="1 2">
    <name type="scientific">Algimonas arctica</name>
    <dbReference type="NCBI Taxonomy" id="1479486"/>
    <lineage>
        <taxon>Bacteria</taxon>
        <taxon>Pseudomonadati</taxon>
        <taxon>Pseudomonadota</taxon>
        <taxon>Alphaproteobacteria</taxon>
        <taxon>Maricaulales</taxon>
        <taxon>Robiginitomaculaceae</taxon>
        <taxon>Algimonas</taxon>
    </lineage>
</organism>
<reference evidence="1" key="2">
    <citation type="submission" date="2020-09" db="EMBL/GenBank/DDBJ databases">
        <authorList>
            <person name="Sun Q."/>
            <person name="Kim S."/>
        </authorList>
    </citation>
    <scope>NUCLEOTIDE SEQUENCE</scope>
    <source>
        <strain evidence="1">KCTC 32513</strain>
    </source>
</reference>
<protein>
    <recommendedName>
        <fullName evidence="3">Outer membrane protein beta-barrel domain-containing protein</fullName>
    </recommendedName>
</protein>
<evidence type="ECO:0000313" key="1">
    <source>
        <dbReference type="EMBL" id="GHA88368.1"/>
    </source>
</evidence>
<proteinExistence type="predicted"/>
<dbReference type="EMBL" id="BMZH01000003">
    <property type="protein sequence ID" value="GHA88368.1"/>
    <property type="molecule type" value="Genomic_DNA"/>
</dbReference>
<name>A0A8J3CPN6_9PROT</name>
<reference evidence="1" key="1">
    <citation type="journal article" date="2014" name="Int. J. Syst. Evol. Microbiol.">
        <title>Complete genome sequence of Corynebacterium casei LMG S-19264T (=DSM 44701T), isolated from a smear-ripened cheese.</title>
        <authorList>
            <consortium name="US DOE Joint Genome Institute (JGI-PGF)"/>
            <person name="Walter F."/>
            <person name="Albersmeier A."/>
            <person name="Kalinowski J."/>
            <person name="Ruckert C."/>
        </authorList>
    </citation>
    <scope>NUCLEOTIDE SEQUENCE</scope>
    <source>
        <strain evidence="1">KCTC 32513</strain>
    </source>
</reference>
<dbReference type="AlphaFoldDB" id="A0A8J3CPN6"/>
<sequence length="302" mass="31507">MKLRSPGIVPFRDCESGMKTMRKLLLGAAAISLSGCSFLGLGGHGAHQGYNAPSYGTGYASTGSKCSPSHAVLANGNCLSRLNIEGGVGASFHVGGDVVTGDKGTFPGTNVRNVSYEEAYDTGIRYELGASYALSPNTKVSATGFIDEADSAGNLNFGTVGGAAFTGSMSDRKSTGLELGLRKYFNPKSAPLVRSVRPYVEGRVGAAYQDAVFMENAQLGGVNIGTGRLAFSDSGWVPSAAGLVGIETPLTRYSTIGIETGLRYTGAPETNNTTFGPGPFQDLNDSEAHLSVPLMLRGRYRF</sequence>
<evidence type="ECO:0008006" key="3">
    <source>
        <dbReference type="Google" id="ProtNLM"/>
    </source>
</evidence>
<dbReference type="Proteomes" id="UP000634004">
    <property type="component" value="Unassembled WGS sequence"/>
</dbReference>
<gene>
    <name evidence="1" type="ORF">GCM10009069_09150</name>
</gene>
<keyword evidence="2" id="KW-1185">Reference proteome</keyword>
<evidence type="ECO:0000313" key="2">
    <source>
        <dbReference type="Proteomes" id="UP000634004"/>
    </source>
</evidence>